<dbReference type="Proteomes" id="UP000245712">
    <property type="component" value="Unassembled WGS sequence"/>
</dbReference>
<keyword evidence="1" id="KW-1133">Transmembrane helix</keyword>
<name>A0ABX5K6U6_9BURK</name>
<feature type="transmembrane region" description="Helical" evidence="1">
    <location>
        <begin position="28"/>
        <end position="47"/>
    </location>
</feature>
<sequence length="48" mass="5377">MKTLIWAVNLALFGAVFPLYLSRRSRGVVLLAAMAAPWAAFWLGWLAR</sequence>
<keyword evidence="3" id="KW-1185">Reference proteome</keyword>
<evidence type="ECO:0000313" key="2">
    <source>
        <dbReference type="EMBL" id="PVX61262.1"/>
    </source>
</evidence>
<dbReference type="EMBL" id="QEOB01000042">
    <property type="protein sequence ID" value="PVX61262.1"/>
    <property type="molecule type" value="Genomic_DNA"/>
</dbReference>
<accession>A0ABX5K6U6</accession>
<dbReference type="RefSeq" id="WP_165842130.1">
    <property type="nucleotide sequence ID" value="NZ_QEOB01000042.1"/>
</dbReference>
<gene>
    <name evidence="2" type="ORF">C7402_14255</name>
</gene>
<proteinExistence type="predicted"/>
<reference evidence="2 3" key="1">
    <citation type="submission" date="2018-05" db="EMBL/GenBank/DDBJ databases">
        <title>Genomic Encyclopedia of Type Strains, Phase IV (KMG-V): Genome sequencing to study the core and pangenomes of soil and plant-associated prokaryotes.</title>
        <authorList>
            <person name="Whitman W."/>
        </authorList>
    </citation>
    <scope>NUCLEOTIDE SEQUENCE [LARGE SCALE GENOMIC DNA]</scope>
    <source>
        <strain evidence="2 3">SCZa-39</strain>
    </source>
</reference>
<protein>
    <submittedName>
        <fullName evidence="2">Uncharacterized protein</fullName>
    </submittedName>
</protein>
<keyword evidence="1" id="KW-0812">Transmembrane</keyword>
<evidence type="ECO:0000256" key="1">
    <source>
        <dbReference type="SAM" id="Phobius"/>
    </source>
</evidence>
<comment type="caution">
    <text evidence="2">The sequence shown here is derived from an EMBL/GenBank/DDBJ whole genome shotgun (WGS) entry which is preliminary data.</text>
</comment>
<evidence type="ECO:0000313" key="3">
    <source>
        <dbReference type="Proteomes" id="UP000245712"/>
    </source>
</evidence>
<keyword evidence="1" id="KW-0472">Membrane</keyword>
<organism evidence="2 3">
    <name type="scientific">Paraburkholderia unamae</name>
    <dbReference type="NCBI Taxonomy" id="219649"/>
    <lineage>
        <taxon>Bacteria</taxon>
        <taxon>Pseudomonadati</taxon>
        <taxon>Pseudomonadota</taxon>
        <taxon>Betaproteobacteria</taxon>
        <taxon>Burkholderiales</taxon>
        <taxon>Burkholderiaceae</taxon>
        <taxon>Paraburkholderia</taxon>
    </lineage>
</organism>